<reference evidence="2 3" key="1">
    <citation type="submission" date="2023-07" db="EMBL/GenBank/DDBJ databases">
        <title>Genomic Encyclopedia of Type Strains, Phase IV (KMG-IV): sequencing the most valuable type-strain genomes for metagenomic binning, comparative biology and taxonomic classification.</title>
        <authorList>
            <person name="Goeker M."/>
        </authorList>
    </citation>
    <scope>NUCLEOTIDE SEQUENCE [LARGE SCALE GENOMIC DNA]</scope>
    <source>
        <strain evidence="2 3">DSM 9768</strain>
    </source>
</reference>
<dbReference type="Proteomes" id="UP001230005">
    <property type="component" value="Unassembled WGS sequence"/>
</dbReference>
<dbReference type="RefSeq" id="WP_307323376.1">
    <property type="nucleotide sequence ID" value="NZ_JAUSUG010000004.1"/>
</dbReference>
<name>A0ABT9ZT29_9BACI</name>
<dbReference type="Gene3D" id="1.25.40.10">
    <property type="entry name" value="Tetratricopeptide repeat domain"/>
    <property type="match status" value="1"/>
</dbReference>
<keyword evidence="3" id="KW-1185">Reference proteome</keyword>
<dbReference type="InterPro" id="IPR041617">
    <property type="entry name" value="TPR_MalT"/>
</dbReference>
<comment type="caution">
    <text evidence="2">The sequence shown here is derived from an EMBL/GenBank/DDBJ whole genome shotgun (WGS) entry which is preliminary data.</text>
</comment>
<evidence type="ECO:0000313" key="2">
    <source>
        <dbReference type="EMBL" id="MDQ0254019.1"/>
    </source>
</evidence>
<gene>
    <name evidence="2" type="ORF">J2S74_001392</name>
</gene>
<dbReference type="EMBL" id="JAUSUG010000004">
    <property type="protein sequence ID" value="MDQ0254019.1"/>
    <property type="molecule type" value="Genomic_DNA"/>
</dbReference>
<dbReference type="InterPro" id="IPR011990">
    <property type="entry name" value="TPR-like_helical_dom_sf"/>
</dbReference>
<evidence type="ECO:0000259" key="1">
    <source>
        <dbReference type="Pfam" id="PF17874"/>
    </source>
</evidence>
<feature type="domain" description="MalT-like TPR region" evidence="1">
    <location>
        <begin position="198"/>
        <end position="441"/>
    </location>
</feature>
<dbReference type="SUPFAM" id="SSF48452">
    <property type="entry name" value="TPR-like"/>
    <property type="match status" value="1"/>
</dbReference>
<accession>A0ABT9ZT29</accession>
<protein>
    <submittedName>
        <fullName evidence="2">Tetratricopeptide (TPR) repeat protein</fullName>
    </submittedName>
</protein>
<evidence type="ECO:0000313" key="3">
    <source>
        <dbReference type="Proteomes" id="UP001230005"/>
    </source>
</evidence>
<proteinExistence type="predicted"/>
<sequence length="471" mass="54063">MTKWKPLDWSEYKIDFHSMYGPHIFQLKTGTESFTYWKSNSSFGLSSFKNKMVGLFVNKNCMIEIDQLEDFALLLFNKGQFDYLKSWNPFEKVDFSTSPCLLFIYVHLLLLEEEYQQAIEFLRAIKQSNEYLFNRNKLLRNEISFLESVLLHIDGHPTGPFESVTSNNQFMNNNNSLFKFPSINVGHASLLQSPICYKGNIGQAKDIYSKLLLKVGLARIAMSSMSYCNIAMGEIFYETGEINKALKFLPVTLCYAERNKDLGNIIPIKLIQAKILTAHGDCIDALSILNQLESDLRKDKHSHWITVIQSQKARILMADGNKKELLNWLTSQSTVISKAAVSNLTLFSFLTLTQVYVSLKKLEEANDLLTKVRNFIEKNNEEGIGMKIEMYVLQAICNRHLTNPLQSDVQLLKALSLGNKYGYYHTFLDMGELLIPLLKCWLKRSSNTKICDRNLLIYGEKILLGLLKRLC</sequence>
<organism evidence="2 3">
    <name type="scientific">Evansella vedderi</name>
    <dbReference type="NCBI Taxonomy" id="38282"/>
    <lineage>
        <taxon>Bacteria</taxon>
        <taxon>Bacillati</taxon>
        <taxon>Bacillota</taxon>
        <taxon>Bacilli</taxon>
        <taxon>Bacillales</taxon>
        <taxon>Bacillaceae</taxon>
        <taxon>Evansella</taxon>
    </lineage>
</organism>
<dbReference type="Pfam" id="PF17874">
    <property type="entry name" value="TPR_MalT"/>
    <property type="match status" value="1"/>
</dbReference>